<dbReference type="AlphaFoldDB" id="A0AAE1YZW5"/>
<dbReference type="EMBL" id="JACGWO010000001">
    <property type="protein sequence ID" value="KAK4438853.1"/>
    <property type="molecule type" value="Genomic_DNA"/>
</dbReference>
<keyword evidence="3" id="KW-1185">Reference proteome</keyword>
<organism evidence="2 3">
    <name type="scientific">Sesamum alatum</name>
    <dbReference type="NCBI Taxonomy" id="300844"/>
    <lineage>
        <taxon>Eukaryota</taxon>
        <taxon>Viridiplantae</taxon>
        <taxon>Streptophyta</taxon>
        <taxon>Embryophyta</taxon>
        <taxon>Tracheophyta</taxon>
        <taxon>Spermatophyta</taxon>
        <taxon>Magnoliopsida</taxon>
        <taxon>eudicotyledons</taxon>
        <taxon>Gunneridae</taxon>
        <taxon>Pentapetalae</taxon>
        <taxon>asterids</taxon>
        <taxon>lamiids</taxon>
        <taxon>Lamiales</taxon>
        <taxon>Pedaliaceae</taxon>
        <taxon>Sesamum</taxon>
    </lineage>
</organism>
<evidence type="ECO:0000313" key="2">
    <source>
        <dbReference type="EMBL" id="KAK4438853.1"/>
    </source>
</evidence>
<accession>A0AAE1YZW5</accession>
<sequence length="224" mass="24557">MNARVANLSRALRGNPSKAIITPSSNAGAFTAPSGDPSDGSFEQPGSNQVSATVKIASGKTNVVSLSTEGTPSAPDPEVEVEASGKEIEVPEATEDAGKTKKCKRKHKNRRKSSSKSSKCSKSRSERWATKEMVERAEEEENTKLLKEVMCWWKQAREELKPLDNKVVEMEGEKLNPDWAISAHSPAAAFGHNLSLKCSMFRHDKAIADQKIHNLQKDLIETQQ</sequence>
<feature type="compositionally biased region" description="Basic and acidic residues" evidence="1">
    <location>
        <begin position="123"/>
        <end position="140"/>
    </location>
</feature>
<evidence type="ECO:0000313" key="3">
    <source>
        <dbReference type="Proteomes" id="UP001293254"/>
    </source>
</evidence>
<comment type="caution">
    <text evidence="2">The sequence shown here is derived from an EMBL/GenBank/DDBJ whole genome shotgun (WGS) entry which is preliminary data.</text>
</comment>
<reference evidence="2" key="2">
    <citation type="journal article" date="2024" name="Plant">
        <title>Genomic evolution and insights into agronomic trait innovations of Sesamum species.</title>
        <authorList>
            <person name="Miao H."/>
            <person name="Wang L."/>
            <person name="Qu L."/>
            <person name="Liu H."/>
            <person name="Sun Y."/>
            <person name="Le M."/>
            <person name="Wang Q."/>
            <person name="Wei S."/>
            <person name="Zheng Y."/>
            <person name="Lin W."/>
            <person name="Duan Y."/>
            <person name="Cao H."/>
            <person name="Xiong S."/>
            <person name="Wang X."/>
            <person name="Wei L."/>
            <person name="Li C."/>
            <person name="Ma Q."/>
            <person name="Ju M."/>
            <person name="Zhao R."/>
            <person name="Li G."/>
            <person name="Mu C."/>
            <person name="Tian Q."/>
            <person name="Mei H."/>
            <person name="Zhang T."/>
            <person name="Gao T."/>
            <person name="Zhang H."/>
        </authorList>
    </citation>
    <scope>NUCLEOTIDE SEQUENCE</scope>
    <source>
        <strain evidence="2">3651</strain>
    </source>
</reference>
<name>A0AAE1YZW5_9LAMI</name>
<reference evidence="2" key="1">
    <citation type="submission" date="2020-06" db="EMBL/GenBank/DDBJ databases">
        <authorList>
            <person name="Li T."/>
            <person name="Hu X."/>
            <person name="Zhang T."/>
            <person name="Song X."/>
            <person name="Zhang H."/>
            <person name="Dai N."/>
            <person name="Sheng W."/>
            <person name="Hou X."/>
            <person name="Wei L."/>
        </authorList>
    </citation>
    <scope>NUCLEOTIDE SEQUENCE</scope>
    <source>
        <strain evidence="2">3651</strain>
        <tissue evidence="2">Leaf</tissue>
    </source>
</reference>
<protein>
    <submittedName>
        <fullName evidence="2">Uncharacterized protein</fullName>
    </submittedName>
</protein>
<feature type="region of interest" description="Disordered" evidence="1">
    <location>
        <begin position="16"/>
        <end position="50"/>
    </location>
</feature>
<proteinExistence type="predicted"/>
<feature type="compositionally biased region" description="Basic residues" evidence="1">
    <location>
        <begin position="100"/>
        <end position="122"/>
    </location>
</feature>
<feature type="region of interest" description="Disordered" evidence="1">
    <location>
        <begin position="65"/>
        <end position="140"/>
    </location>
</feature>
<evidence type="ECO:0000256" key="1">
    <source>
        <dbReference type="SAM" id="MobiDB-lite"/>
    </source>
</evidence>
<dbReference type="Proteomes" id="UP001293254">
    <property type="component" value="Unassembled WGS sequence"/>
</dbReference>
<gene>
    <name evidence="2" type="ORF">Salat_0219900</name>
</gene>